<keyword evidence="2" id="KW-1185">Reference proteome</keyword>
<dbReference type="EMBL" id="DS113584">
    <property type="protein sequence ID" value="EAY00953.1"/>
    <property type="molecule type" value="Genomic_DNA"/>
</dbReference>
<evidence type="ECO:0000313" key="2">
    <source>
        <dbReference type="Proteomes" id="UP000001542"/>
    </source>
</evidence>
<dbReference type="InParanoid" id="A2F2D4"/>
<sequence length="3024" mass="349267">MEATSKIFTSNDHTMIKQLAKYLKNKHIEFMYKNPKEIDDFIETYLNLLLKKSGSLKDKDWELACYLSFIFIIIFDANPDKIPTITLLQNSGRLFSASLILKVKQTMLLEGSPHIMSYLDQYYQQALAGFDNSTFYSATLCFYLLPASNFINLEIKTNKFNSRMNNFFQIVSNLSNTKNGIHYSNLLFISETISNILKSKVQIPLEYLQVFNVLFRETIKCPSIGLVLFFSNWLNFIKQLNSQMQNQNTQKLPFMGSILPQSESVSQLFNIVSRYKYNELITSFSWTYIYFYADLVLTEDQYHQQLRVINMISSIQKRVNRSEIFPYMNDAISRFSGTLAEAYKKKGPACHIFTLITSLEQTIESLYAELDEIQPIFLATPTKTTPDEKVYFIDQISSTNYYSEYDKELYTVVNYKIFTSAEQADAFHKKQLARADDIKSKLNTIAFYYFQLRPKLMNLFSSELKTDSQSSLFHYIVSFADTWVKFMIMASYKFMCLSLYKPSTDENYTTSRPERVYQYDLTNIFQKITLAFQELPSTVYKMIGSTIVSHIAYFSNKRMITLPFINILDRPPRERGPNDPPDTYTIIAYVVASMMSLTYETVQYFNSRSYSKAHLFYLMTLLTFRIGTPKGSGIPNPFFGSLTLFYFKVIVTSIFSNTKWMTNQETALKAAQGFIDAENSIHPELPQRKGRNSRMNLRIISFDDIKYSAKEQAATAFLDYFNAEADSSSIPIFMPAFEASLKSSNPETVIKAAKICHKFIVGELPNSWVDEQSDTRREFFELYFKSLNVLDEETAKEVIEDATICTPMFLQPPKPVFDHFYNARIPELGFNLTIIMQELLNHAEENEDHYRNIFAFLTNVFDYIFNNISTERQHMQPIMKSAIFQLLQCYAFDSMQSTVNGFVSHLNSLFAPSFAKGDFDLYFLCLLSVVGQNRSDIAQIATDILVSFLQGVKHIGVSDRVVDKIVVNVLAYFSPQTHMFSILTGLSLLNRFFPGCILLDYVRSLLVQLTDLPASETHFCQVLNEFLKNWLSLQTQETHKEFVMMIYDIVCPLSTSVRIILHQRTEKLNVKIPIHSFAEIDTKDDVLFFERITLAIGCGVEFDFVLNQSIVNRLTEITCTKPEGITILEHISRSLQLCLSSINHREIIHEFFQIEVLLSQFLNHICNSLTSHYKPVLYLAKKCVHKIKRLYGPELRFSQQIYEYCWSPEKIFTPFGPQPERIGFYRRLAKLVPDKASITIIDMFTNAIIEFEKKSNTQKLKFMPNFIQFIKMFTVRELMSIDIIHEKVCEVRQNSSNLQQIIDVFIRLITNPDIPFYALAKKYVVKMVRNFADEVVQYILFSTHGNNVPSIFFLMILIFNDDTSIIIKAIERVVMGIDDLSQISPTVARLVKFLVICEWYNAFADSLMSISMKLFNYYSDLVKDEMKPGSHRYSIFCDVTGALVCLLQKNFDKEIAIKISEAFEQPILMDTLTYHRFINAAFDTQSDDFKFDLFMEIFEKRNVLSPFVVNIFLSHCIIKSNHKPETLNAMLDKILSIYNEEKHRTVVIRCLYHLVKMNLPNDEKIKFILLNILKQTMSSPNPEHVIYSIRLSNVLLKKNKLPTVVYKSFLVTLLTFTKFLEPPYYKYLVKLVRNGSKNIENDPNEYISAISYYFIDKNMNVHDLIHIGNFLIQNPFLIDLLPFSFIGYLSDQLMQRLQTRKHKEDIIETNELFNFIQKLIQIVKPTKEEFQHFVDVSFSFISIFSQQTIKKDPSDNFYTLLANTDYEINLSQYFNLVPQGPLTMFSFGFICIMMKYISDADLNNFSDQIDRVFKYLTDEKNRVNTLLFELFCERVYSFKEIKNSTLKLSQMCLDELFTKMKQDQRCLDLLCDRSMILLCGLLKYNYNDENRERLHQVYDFVSLFVQNKNYHSTGILLVRHLLKCIEVSYFGEQTELVSLLLDRISCSQDSLRCYSDLIAQILRSQKISPLTKEFLLEKLPILLKDQEPKVIQTVIDYIPDDLKSFSLDLKFNLILAKQSSPTFRISLLDKIRNSLPNLPNQSIIVLCKNLTYEYWTDEFVPLIISLIAKKVKLWQPFFALSSYFVNIGSELTYATIHQIIDKDNADSLRDLYSYLVSKCETNKLSQMINGISRAFLYSNERLPNETVQFAASITGEFDTLVGFTKPDNINLNYLMPHRQNDTIFGLLKPNLSLREAAAMALTMLGQYDSASTLYNETEINPIISQMRDINFQLNISQGPINILDVIKPLIQIDVKSDIIVDCLLKASKCAFKNSKEAANVLIEIAEKAIIESFKNQVYISIYQKERFITISNILLFLKQKLDNKPTITFPEEIDVNCINPSFFRVIRSFTNILQKTTNKEMPLESPGDAIFFVENGMSRMFSTIVGYNSRGLVAISEKQVTEYFAIIQNLAATEKIKVNDMKQFAPFAFNFYEVCPSPEMYQTVFSAYQQILISTDPLPMFVSNSAAARIITLIRFAVNSNDQQLISIVESFANIFSTEQAVIWCVWLQQIVELSRASWFFEIVYHLFNDMSYRSTLYGEKLGIPDFKDLLQKRLMHSVTTQIVMMDILGGFVNTFLQIDISEYSRMKNFLILAKELSKLPPQTISSLDLIEIRTKKPIPLTLLEKAIFALTISELSRIDVQTFYNLTMSDDHSQLIKYIAEVSNSSTSLSEYNDKLQKSLAEVNKNLPFIISVRFDNYPHISIIRIHDDFVYIDKDIFVIHAMTSVSPRMTFLIQRSSNENGFHPSILTLSTIFVFFKQMIESSYQSRIRNISMDASNVFEIGKSLMLSSCPGDIISLETLFRMVTAKTKEEWMDEYTINEGKLNKEGEKYIETMETKSFKEYMLTEMAQMAPSQIRLNILRSFASISLLREIFQSKYPMLGHVIFCCTAAVMPILHVDFDLEKDENSSSFRLSPNIATSIGPTGPGELSIALSACASALVENLECVRSFVEVFVGDRNLDDHSIEGIKERKDEIIERLLSFAAPKGTNVSQEDAESWLAGIDEVIMKASSPENQPIEAIPWF</sequence>
<reference evidence="1" key="2">
    <citation type="journal article" date="2007" name="Science">
        <title>Draft genome sequence of the sexually transmitted pathogen Trichomonas vaginalis.</title>
        <authorList>
            <person name="Carlton J.M."/>
            <person name="Hirt R.P."/>
            <person name="Silva J.C."/>
            <person name="Delcher A.L."/>
            <person name="Schatz M."/>
            <person name="Zhao Q."/>
            <person name="Wortman J.R."/>
            <person name="Bidwell S.L."/>
            <person name="Alsmark U.C.M."/>
            <person name="Besteiro S."/>
            <person name="Sicheritz-Ponten T."/>
            <person name="Noel C.J."/>
            <person name="Dacks J.B."/>
            <person name="Foster P.G."/>
            <person name="Simillion C."/>
            <person name="Van de Peer Y."/>
            <person name="Miranda-Saavedra D."/>
            <person name="Barton G.J."/>
            <person name="Westrop G.D."/>
            <person name="Mueller S."/>
            <person name="Dessi D."/>
            <person name="Fiori P.L."/>
            <person name="Ren Q."/>
            <person name="Paulsen I."/>
            <person name="Zhang H."/>
            <person name="Bastida-Corcuera F.D."/>
            <person name="Simoes-Barbosa A."/>
            <person name="Brown M.T."/>
            <person name="Hayes R.D."/>
            <person name="Mukherjee M."/>
            <person name="Okumura C.Y."/>
            <person name="Schneider R."/>
            <person name="Smith A.J."/>
            <person name="Vanacova S."/>
            <person name="Villalvazo M."/>
            <person name="Haas B.J."/>
            <person name="Pertea M."/>
            <person name="Feldblyum T.V."/>
            <person name="Utterback T.R."/>
            <person name="Shu C.L."/>
            <person name="Osoegawa K."/>
            <person name="de Jong P.J."/>
            <person name="Hrdy I."/>
            <person name="Horvathova L."/>
            <person name="Zubacova Z."/>
            <person name="Dolezal P."/>
            <person name="Malik S.B."/>
            <person name="Logsdon J.M. Jr."/>
            <person name="Henze K."/>
            <person name="Gupta A."/>
            <person name="Wang C.C."/>
            <person name="Dunne R.L."/>
            <person name="Upcroft J.A."/>
            <person name="Upcroft P."/>
            <person name="White O."/>
            <person name="Salzberg S.L."/>
            <person name="Tang P."/>
            <person name="Chiu C.-H."/>
            <person name="Lee Y.-S."/>
            <person name="Embley T.M."/>
            <person name="Coombs G.H."/>
            <person name="Mottram J.C."/>
            <person name="Tachezy J."/>
            <person name="Fraser-Liggett C.M."/>
            <person name="Johnson P.J."/>
        </authorList>
    </citation>
    <scope>NUCLEOTIDE SEQUENCE [LARGE SCALE GENOMIC DNA]</scope>
    <source>
        <strain evidence="1">G3</strain>
    </source>
</reference>
<protein>
    <submittedName>
        <fullName evidence="1">Uncharacterized protein</fullName>
    </submittedName>
</protein>
<evidence type="ECO:0000313" key="1">
    <source>
        <dbReference type="EMBL" id="EAY00953.1"/>
    </source>
</evidence>
<gene>
    <name evidence="1" type="ORF">TVAG_493260</name>
</gene>
<dbReference type="KEGG" id="tva:4758776"/>
<dbReference type="VEuPathDB" id="TrichDB:TVAGG3_0233000"/>
<accession>A2F2D4</accession>
<proteinExistence type="predicted"/>
<dbReference type="OrthoDB" id="10619056at2759"/>
<organism evidence="1 2">
    <name type="scientific">Trichomonas vaginalis (strain ATCC PRA-98 / G3)</name>
    <dbReference type="NCBI Taxonomy" id="412133"/>
    <lineage>
        <taxon>Eukaryota</taxon>
        <taxon>Metamonada</taxon>
        <taxon>Parabasalia</taxon>
        <taxon>Trichomonadida</taxon>
        <taxon>Trichomonadidae</taxon>
        <taxon>Trichomonas</taxon>
    </lineage>
</organism>
<reference evidence="1" key="1">
    <citation type="submission" date="2006-10" db="EMBL/GenBank/DDBJ databases">
        <authorList>
            <person name="Amadeo P."/>
            <person name="Zhao Q."/>
            <person name="Wortman J."/>
            <person name="Fraser-Liggett C."/>
            <person name="Carlton J."/>
        </authorList>
    </citation>
    <scope>NUCLEOTIDE SEQUENCE</scope>
    <source>
        <strain evidence="1">G3</strain>
    </source>
</reference>
<dbReference type="RefSeq" id="XP_001330038.1">
    <property type="nucleotide sequence ID" value="XM_001330003.1"/>
</dbReference>
<name>A2F2D4_TRIV3</name>
<dbReference type="Proteomes" id="UP000001542">
    <property type="component" value="Unassembled WGS sequence"/>
</dbReference>
<dbReference type="VEuPathDB" id="TrichDB:TVAG_493260"/>